<feature type="signal peptide" evidence="1">
    <location>
        <begin position="1"/>
        <end position="21"/>
    </location>
</feature>
<reference evidence="2" key="1">
    <citation type="submission" date="2023-07" db="EMBL/GenBank/DDBJ databases">
        <title>Bacterial whole genome sequence for Sphingobium sp. HBC34.</title>
        <authorList>
            <person name="Le V."/>
            <person name="Ko S.-R."/>
            <person name="Ahn C.-Y."/>
            <person name="Oh H.-M."/>
        </authorList>
    </citation>
    <scope>NUCLEOTIDE SEQUENCE</scope>
    <source>
        <strain evidence="2">HBC34</strain>
    </source>
</reference>
<dbReference type="RefSeq" id="WP_304536963.1">
    <property type="nucleotide sequence ID" value="NZ_JAUQOM010000009.1"/>
</dbReference>
<proteinExistence type="predicted"/>
<keyword evidence="1" id="KW-0732">Signal</keyword>
<accession>A0ABT8ZRG7</accession>
<evidence type="ECO:0008006" key="4">
    <source>
        <dbReference type="Google" id="ProtNLM"/>
    </source>
</evidence>
<dbReference type="Proteomes" id="UP001176471">
    <property type="component" value="Unassembled WGS sequence"/>
</dbReference>
<name>A0ABT8ZRG7_9SPHN</name>
<gene>
    <name evidence="2" type="ORF">Q4610_15970</name>
</gene>
<protein>
    <recommendedName>
        <fullName evidence="4">Secreted protein</fullName>
    </recommendedName>
</protein>
<comment type="caution">
    <text evidence="2">The sequence shown here is derived from an EMBL/GenBank/DDBJ whole genome shotgun (WGS) entry which is preliminary data.</text>
</comment>
<feature type="chain" id="PRO_5046509578" description="Secreted protein" evidence="1">
    <location>
        <begin position="22"/>
        <end position="217"/>
    </location>
</feature>
<evidence type="ECO:0000313" key="3">
    <source>
        <dbReference type="Proteomes" id="UP001176471"/>
    </source>
</evidence>
<keyword evidence="3" id="KW-1185">Reference proteome</keyword>
<sequence>MMRCILAAGAAMMAMGGPAVAQDGAPAAHPAPAIPADPFAQAVAARQVADFARRERDPHAMLTAARMLQQVPMRDDAQGEGDAAFSPDALFAEARTLARDDQTLLLQIRLAQSAGRGVVASAFGKGLVRRVQDVSPRNAYRFSVTARGGEPLRIGAIGDIGTSMYIRLLDASGKQICLDDNADYAPVCAVTPRASGQYRVDIGNKSAARSRTVILSN</sequence>
<dbReference type="EMBL" id="JAUQOM010000009">
    <property type="protein sequence ID" value="MDO7836544.1"/>
    <property type="molecule type" value="Genomic_DNA"/>
</dbReference>
<evidence type="ECO:0000313" key="2">
    <source>
        <dbReference type="EMBL" id="MDO7836544.1"/>
    </source>
</evidence>
<evidence type="ECO:0000256" key="1">
    <source>
        <dbReference type="SAM" id="SignalP"/>
    </source>
</evidence>
<organism evidence="2 3">
    <name type="scientific">Sphingobium cyanobacteriorum</name>
    <dbReference type="NCBI Taxonomy" id="3063954"/>
    <lineage>
        <taxon>Bacteria</taxon>
        <taxon>Pseudomonadati</taxon>
        <taxon>Pseudomonadota</taxon>
        <taxon>Alphaproteobacteria</taxon>
        <taxon>Sphingomonadales</taxon>
        <taxon>Sphingomonadaceae</taxon>
        <taxon>Sphingobium</taxon>
    </lineage>
</organism>